<dbReference type="GO" id="GO:0003700">
    <property type="term" value="F:DNA-binding transcription factor activity"/>
    <property type="evidence" value="ECO:0007669"/>
    <property type="project" value="InterPro"/>
</dbReference>
<dbReference type="GeneID" id="64197936"/>
<evidence type="ECO:0000313" key="3">
    <source>
        <dbReference type="Proteomes" id="UP000261032"/>
    </source>
</evidence>
<evidence type="ECO:0000259" key="1">
    <source>
        <dbReference type="PROSITE" id="PS51071"/>
    </source>
</evidence>
<reference evidence="2 3" key="1">
    <citation type="submission" date="2018-08" db="EMBL/GenBank/DDBJ databases">
        <title>A genome reference for cultivated species of the human gut microbiota.</title>
        <authorList>
            <person name="Zou Y."/>
            <person name="Xue W."/>
            <person name="Luo G."/>
        </authorList>
    </citation>
    <scope>NUCLEOTIDE SEQUENCE [LARGE SCALE GENOMIC DNA]</scope>
    <source>
        <strain evidence="2 3">OM06-4</strain>
    </source>
</reference>
<dbReference type="RefSeq" id="WP_003537026.1">
    <property type="nucleotide sequence ID" value="NZ_AP031443.1"/>
</dbReference>
<dbReference type="Proteomes" id="UP000261032">
    <property type="component" value="Unassembled WGS sequence"/>
</dbReference>
<comment type="caution">
    <text evidence="2">The sequence shown here is derived from an EMBL/GenBank/DDBJ whole genome shotgun (WGS) entry which is preliminary data.</text>
</comment>
<feature type="domain" description="HTH rpiR-type" evidence="1">
    <location>
        <begin position="2"/>
        <end position="78"/>
    </location>
</feature>
<proteinExistence type="predicted"/>
<gene>
    <name evidence="2" type="ORF">DXB93_05385</name>
</gene>
<dbReference type="EMBL" id="QUSL01000006">
    <property type="protein sequence ID" value="RGD86297.1"/>
    <property type="molecule type" value="Genomic_DNA"/>
</dbReference>
<protein>
    <recommendedName>
        <fullName evidence="1">HTH rpiR-type domain-containing protein</fullName>
    </recommendedName>
</protein>
<name>A0A3E3EEH1_9FIRM</name>
<dbReference type="PROSITE" id="PS51071">
    <property type="entry name" value="HTH_RPIR"/>
    <property type="match status" value="1"/>
</dbReference>
<dbReference type="InterPro" id="IPR000281">
    <property type="entry name" value="HTH_RpiR"/>
</dbReference>
<sequence length="246" mass="28700">MILGKVMMAQSANKRGSVEYQISKKTLMLGNRIKDYSLEMFIKEAGVSKTSLMRYLNSLGVNTFTSFREIITLESIKGITALETIKYNYKEEQLDKQAVKLGKIIKEAKRVIVLGDGNCFSLMIYMKAFIHLGIDFEIPIYLGKEEDIFDEYALSKDDLVIFISLHETFRSFLDHRTMFYKDVRYFQFNCPCRVAFVGEVDLGQEPLSEYQFIVDIDGLIYERKMRLDKLFEEAMSYLCLSYEFVY</sequence>
<organism evidence="2 3">
    <name type="scientific">Thomasclavelia ramosa</name>
    <dbReference type="NCBI Taxonomy" id="1547"/>
    <lineage>
        <taxon>Bacteria</taxon>
        <taxon>Bacillati</taxon>
        <taxon>Bacillota</taxon>
        <taxon>Erysipelotrichia</taxon>
        <taxon>Erysipelotrichales</taxon>
        <taxon>Coprobacillaceae</taxon>
        <taxon>Thomasclavelia</taxon>
    </lineage>
</organism>
<accession>A0A3E3EEH1</accession>
<evidence type="ECO:0000313" key="2">
    <source>
        <dbReference type="EMBL" id="RGD86297.1"/>
    </source>
</evidence>
<dbReference type="AlphaFoldDB" id="A0A3E3EEH1"/>